<dbReference type="Proteomes" id="UP001298753">
    <property type="component" value="Unassembled WGS sequence"/>
</dbReference>
<keyword evidence="4" id="KW-1185">Reference proteome</keyword>
<protein>
    <submittedName>
        <fullName evidence="3">M56 family metallopeptidase</fullName>
    </submittedName>
</protein>
<dbReference type="InterPro" id="IPR008756">
    <property type="entry name" value="Peptidase_M56"/>
</dbReference>
<keyword evidence="1" id="KW-1133">Transmembrane helix</keyword>
<name>A0AAW4W0M0_9FIRM</name>
<feature type="transmembrane region" description="Helical" evidence="1">
    <location>
        <begin position="12"/>
        <end position="29"/>
    </location>
</feature>
<feature type="domain" description="Peptidase M56" evidence="2">
    <location>
        <begin position="12"/>
        <end position="311"/>
    </location>
</feature>
<dbReference type="RefSeq" id="WP_227600405.1">
    <property type="nucleotide sequence ID" value="NZ_JAJEPX010000010.1"/>
</dbReference>
<dbReference type="AlphaFoldDB" id="A0AAW4W0M0"/>
<comment type="caution">
    <text evidence="3">The sequence shown here is derived from an EMBL/GenBank/DDBJ whole genome shotgun (WGS) entry which is preliminary data.</text>
</comment>
<dbReference type="Pfam" id="PF05569">
    <property type="entry name" value="Peptidase_M56"/>
    <property type="match status" value="1"/>
</dbReference>
<dbReference type="InterPro" id="IPR052173">
    <property type="entry name" value="Beta-lactam_resp_regulator"/>
</dbReference>
<dbReference type="GeneID" id="98661228"/>
<reference evidence="3 4" key="1">
    <citation type="submission" date="2021-10" db="EMBL/GenBank/DDBJ databases">
        <title>Anaerobic single-cell dispensing facilitates the cultivation of human gut bacteria.</title>
        <authorList>
            <person name="Afrizal A."/>
        </authorList>
    </citation>
    <scope>NUCLEOTIDE SEQUENCE [LARGE SCALE GENOMIC DNA]</scope>
    <source>
        <strain evidence="3 4">CLA-AA-H270</strain>
    </source>
</reference>
<dbReference type="CDD" id="cd07341">
    <property type="entry name" value="M56_BlaR1_MecR1_like"/>
    <property type="match status" value="1"/>
</dbReference>
<dbReference type="PANTHER" id="PTHR34978">
    <property type="entry name" value="POSSIBLE SENSOR-TRANSDUCER PROTEIN BLAR"/>
    <property type="match status" value="1"/>
</dbReference>
<keyword evidence="1" id="KW-0472">Membrane</keyword>
<feature type="transmembrane region" description="Helical" evidence="1">
    <location>
        <begin position="323"/>
        <end position="343"/>
    </location>
</feature>
<evidence type="ECO:0000313" key="3">
    <source>
        <dbReference type="EMBL" id="MCC2176466.1"/>
    </source>
</evidence>
<feature type="transmembrane region" description="Helical" evidence="1">
    <location>
        <begin position="122"/>
        <end position="145"/>
    </location>
</feature>
<evidence type="ECO:0000256" key="1">
    <source>
        <dbReference type="SAM" id="Phobius"/>
    </source>
</evidence>
<dbReference type="EMBL" id="JAJEPX010000010">
    <property type="protein sequence ID" value="MCC2176466.1"/>
    <property type="molecule type" value="Genomic_DNA"/>
</dbReference>
<accession>A0AAW4W0M0</accession>
<keyword evidence="1" id="KW-0812">Transmembrane</keyword>
<gene>
    <name evidence="3" type="ORF">LKD22_04875</name>
</gene>
<dbReference type="PANTHER" id="PTHR34978:SF3">
    <property type="entry name" value="SLR0241 PROTEIN"/>
    <property type="match status" value="1"/>
</dbReference>
<proteinExistence type="predicted"/>
<evidence type="ECO:0000313" key="4">
    <source>
        <dbReference type="Proteomes" id="UP001298753"/>
    </source>
</evidence>
<sequence>MLQFSEKLLNNLMQIGLTVSLAALVPLILRRLMKKRYPARMVCVVWAILALRLLIPVQLTLPQAPVQVMPRTSYVVQSDQTAFRQAGLPVVQNPTRWVTGTQAQTLSAADTGTVKTVDITDILLTLWLAGVIACVLWQGIGYYRLIRSLKGKSRSVERADLHTILQEQCADLVIDREIPLRVSSAADCPMLAGFIHPTLYLPDERISRTDAVFIFRHELTHYKHGDLWLKLLLLAARCLHWFNPLVHLIARFAQEDIEAACDDAVVRGHDGAYRRAYGETILRSAIAQAQKRKALVSCFGDDKKTLMRRFEGLFDKSVKKRGVALVVMIALLVGSLSCTIAVGDRSTPQTTEERALLIANTFAQAYVDEDAEGFYKYLDPSRENAEGDTFSTGAAVYKRYTTRYEPETQTALIVYEYEYDAARMAAQGMQANGITPGLPYREAQRLHFTGKGDKMLISEAIWEADSDLTSSTGDDSGLVNSLEHFKLLYENDLGLPDFVSADNKAVIGNSDPVSAAEVLLGIAPAVSQVEGSNQDAAPYNDIRKVTFTFKDNSKVVVTMINQFGQGWLPQDWTDGSGVRSRMAADLAQQYARAVLHKSAQYIFPILTPDGQKDLIAQQMAMTGGEQWTWKYGPSSPSATDFVLVPTDDEQDYTVVFRYTSSAPDDVRSAYTVQTIRENKNSSVIGYIRELSTDGMTQSELFRTYYATGLSWPTVPQYIDSMDTQMIRGYADPAQAAMQYFGMALHGDSYLMLLQDTNTMWQGDSADGIQLAQVKLTFGDNLAPAYVAMEQTDAGYWQPIGITEDITVQSGKEKLYAGVNALDAIMSGDTPLLQVGDKITFTFETEPVGGVEITNRLVNWEGGSKFGVIDEQITLQKSGDGWVYTVPTSLGEMLSSTISYPFYHAVTLEYTDASHIQHKATAVYTSGSDSADENEDSDITSTDYYNDSLNYSLKLPQSFVDNGYAKRNPEDDSILFGMKNAMGDAGRDPTEDGAIMTLRVDATAVLHSEYGENWTENYPSPVKQLAEKDGLTYYLAYVSDVQYDPANQEIAAKYKEMFTAAQNITADDFVLDDLTDKDGTVRRAQLLTSLGAHYAVLHMGAQHDQPYQVAVNTNNNSCEVYVSRIDWTTEAQYKVYAADRVTFKDITNTEPTTVEHLADSTKGLTAEQFDLLYGTLDLPVYTDDELANLQRVLQKDQIPEQGAAFFLGLGDMYGIFDGDSVKIYGDNNEFASLTYQFTDPNTGKENGKYVKLTMHKATADSSLPALWMPYSYELFTA</sequence>
<feature type="transmembrane region" description="Helical" evidence="1">
    <location>
        <begin position="41"/>
        <end position="61"/>
    </location>
</feature>
<evidence type="ECO:0000259" key="2">
    <source>
        <dbReference type="Pfam" id="PF05569"/>
    </source>
</evidence>
<organism evidence="3 4">
    <name type="scientific">Agathobaculum butyriciproducens</name>
    <dbReference type="NCBI Taxonomy" id="1628085"/>
    <lineage>
        <taxon>Bacteria</taxon>
        <taxon>Bacillati</taxon>
        <taxon>Bacillota</taxon>
        <taxon>Clostridia</taxon>
        <taxon>Eubacteriales</taxon>
        <taxon>Butyricicoccaceae</taxon>
        <taxon>Agathobaculum</taxon>
    </lineage>
</organism>